<reference evidence="2 3" key="1">
    <citation type="submission" date="2017-06" db="EMBL/GenBank/DDBJ databases">
        <title>Ant-infecting Ophiocordyceps genomes reveal a high diversity of potential behavioral manipulation genes and a possible major role for enterotoxins.</title>
        <authorList>
            <person name="De Bekker C."/>
            <person name="Evans H.C."/>
            <person name="Brachmann A."/>
            <person name="Hughes D.P."/>
        </authorList>
    </citation>
    <scope>NUCLEOTIDE SEQUENCE [LARGE SCALE GENOMIC DNA]</scope>
    <source>
        <strain evidence="2 3">Map64</strain>
    </source>
</reference>
<organism evidence="2 3">
    <name type="scientific">Ophiocordyceps australis</name>
    <dbReference type="NCBI Taxonomy" id="1399860"/>
    <lineage>
        <taxon>Eukaryota</taxon>
        <taxon>Fungi</taxon>
        <taxon>Dikarya</taxon>
        <taxon>Ascomycota</taxon>
        <taxon>Pezizomycotina</taxon>
        <taxon>Sordariomycetes</taxon>
        <taxon>Hypocreomycetidae</taxon>
        <taxon>Hypocreales</taxon>
        <taxon>Ophiocordycipitaceae</taxon>
        <taxon>Ophiocordyceps</taxon>
    </lineage>
</organism>
<evidence type="ECO:0000256" key="1">
    <source>
        <dbReference type="SAM" id="MobiDB-lite"/>
    </source>
</evidence>
<evidence type="ECO:0000313" key="2">
    <source>
        <dbReference type="EMBL" id="PHH66055.1"/>
    </source>
</evidence>
<accession>A0A2C5Y991</accession>
<feature type="compositionally biased region" description="Low complexity" evidence="1">
    <location>
        <begin position="119"/>
        <end position="148"/>
    </location>
</feature>
<proteinExistence type="predicted"/>
<sequence>MAPRNGLRGKYPSSFCEWVVGTTIEDAIAARERKRKCLQSRKRHVVRVEVTTDDEAEEDNLLITYPRTGQQVSLARPQSDTVIKKVRFEGVPVKSAMKKLVEVATEPEPEPELDFELQTTSSEEASESEVTSSGASGAEDSNDGSSEAESSEAESSDSEPVKSSKKQKKAEACAKCSKREKSKKQTKKGGNETVVSDSEPSEESETTDSEAEEKPKNNKKKNKQEQKASEQKSKNQSKNDKKKQKKPDDNSSDQESKKEAKAKKNKGKGDKATKTSNNKDTEAEKKEADKPAEDEAKEASPAPANGPEKAEETVAQPAIRAEQVFVSPNDPPPNAYFDPNLGIVRIYNSSGNNIYPAYAPGMQYNLPYYPVRDASGHPLSFGVPPQAYGPWPHGHNQPPLNPQVTHVGQEPYPFMSGAMPNHVVHPHGEVYVPRVEAHVGPHDPKFVHAHASTKKAENEREQRPLTRGMPVPIQYAMCYPPGMDPNYAPDMHSSYPGHHPKGEAVAEGPWAARQAS</sequence>
<dbReference type="EMBL" id="NJET01000011">
    <property type="protein sequence ID" value="PHH66055.1"/>
    <property type="molecule type" value="Genomic_DNA"/>
</dbReference>
<keyword evidence="3" id="KW-1185">Reference proteome</keyword>
<feature type="compositionally biased region" description="Acidic residues" evidence="1">
    <location>
        <begin position="105"/>
        <end position="115"/>
    </location>
</feature>
<gene>
    <name evidence="2" type="ORF">CDD81_580</name>
</gene>
<dbReference type="STRING" id="1399860.A0A2C5Y991"/>
<feature type="compositionally biased region" description="Basic and acidic residues" evidence="1">
    <location>
        <begin position="267"/>
        <end position="298"/>
    </location>
</feature>
<protein>
    <submittedName>
        <fullName evidence="2">Uncharacterized protein</fullName>
    </submittedName>
</protein>
<feature type="compositionally biased region" description="Basic residues" evidence="1">
    <location>
        <begin position="176"/>
        <end position="187"/>
    </location>
</feature>
<comment type="caution">
    <text evidence="2">The sequence shown here is derived from an EMBL/GenBank/DDBJ whole genome shotgun (WGS) entry which is preliminary data.</text>
</comment>
<dbReference type="OrthoDB" id="3439935at2759"/>
<feature type="compositionally biased region" description="Basic and acidic residues" evidence="1">
    <location>
        <begin position="246"/>
        <end position="259"/>
    </location>
</feature>
<feature type="region of interest" description="Disordered" evidence="1">
    <location>
        <begin position="101"/>
        <end position="314"/>
    </location>
</feature>
<dbReference type="AlphaFoldDB" id="A0A2C5Y991"/>
<feature type="region of interest" description="Disordered" evidence="1">
    <location>
        <begin position="490"/>
        <end position="516"/>
    </location>
</feature>
<feature type="compositionally biased region" description="Basic and acidic residues" evidence="1">
    <location>
        <begin position="223"/>
        <end position="239"/>
    </location>
</feature>
<evidence type="ECO:0000313" key="3">
    <source>
        <dbReference type="Proteomes" id="UP000226192"/>
    </source>
</evidence>
<feature type="compositionally biased region" description="Acidic residues" evidence="1">
    <location>
        <begin position="199"/>
        <end position="211"/>
    </location>
</feature>
<dbReference type="Proteomes" id="UP000226192">
    <property type="component" value="Unassembled WGS sequence"/>
</dbReference>
<name>A0A2C5Y991_9HYPO</name>